<sequence>MQDLVAAFESQFADKQFSAASATLQQLLSDSPDDPQLQILQGRLYDAMGKPNEAEEIFRRLLKAQLPAKLITQARQGLLAIEMAEVQARQGRMDEIAKLAGGSSFAYLALLPVAPEQKDWAIAKIARVFRTDPYTARFKIPNRYPKIIRIGTLAEMQAYGEEFQTYGIAAIWLSIEAISQIPIYQVEYFNEFQVKGNYQVKAIANVDEITFTPQDVITKVEGILPTFGDVVVVNAKHKLARKEQILDRVQICDLHLRSYRVNGKVRDRGGIIRFHDNQYRFDLGLQLPVERSLKHIAPTVKERWLELSKWLDRTMPTAKTARDFQNFAEMSIVYPEFLQAIEETHVILERTKPSLWDNCFQLYSSTVFHHVHLATSSIVV</sequence>
<dbReference type="InterPro" id="IPR011990">
    <property type="entry name" value="TPR-like_helical_dom_sf"/>
</dbReference>
<proteinExistence type="predicted"/>
<dbReference type="Pfam" id="PF14559">
    <property type="entry name" value="TPR_19"/>
    <property type="match status" value="1"/>
</dbReference>
<gene>
    <name evidence="1" type="ORF">HC246_06585</name>
</gene>
<name>A0ABX1LSA8_9CYAN</name>
<protein>
    <submittedName>
        <fullName evidence="1">Tetratricopeptide repeat protein</fullName>
    </submittedName>
</protein>
<dbReference type="RefSeq" id="WP_169362686.1">
    <property type="nucleotide sequence ID" value="NZ_JAAVJL010000001.1"/>
</dbReference>
<evidence type="ECO:0000313" key="2">
    <source>
        <dbReference type="Proteomes" id="UP000738376"/>
    </source>
</evidence>
<accession>A0ABX1LSA8</accession>
<comment type="caution">
    <text evidence="1">The sequence shown here is derived from an EMBL/GenBank/DDBJ whole genome shotgun (WGS) entry which is preliminary data.</text>
</comment>
<dbReference type="Proteomes" id="UP000738376">
    <property type="component" value="Unassembled WGS sequence"/>
</dbReference>
<dbReference type="EMBL" id="JAAVJL010000001">
    <property type="protein sequence ID" value="NMF57689.1"/>
    <property type="molecule type" value="Genomic_DNA"/>
</dbReference>
<keyword evidence="2" id="KW-1185">Reference proteome</keyword>
<reference evidence="1 2" key="1">
    <citation type="submission" date="2020-03" db="EMBL/GenBank/DDBJ databases">
        <title>Draft Genome Sequence of 2-Methylisoborneol Producing Pseudanabaena yagii Strain GIHE-NHR1 Isolated from North Han River in South Korea.</title>
        <authorList>
            <person name="Jeong J."/>
        </authorList>
    </citation>
    <scope>NUCLEOTIDE SEQUENCE [LARGE SCALE GENOMIC DNA]</scope>
    <source>
        <strain evidence="1 2">GIHE-NHR1</strain>
    </source>
</reference>
<organism evidence="1 2">
    <name type="scientific">Pseudanabaena yagii GIHE-NHR1</name>
    <dbReference type="NCBI Taxonomy" id="2722753"/>
    <lineage>
        <taxon>Bacteria</taxon>
        <taxon>Bacillati</taxon>
        <taxon>Cyanobacteriota</taxon>
        <taxon>Cyanophyceae</taxon>
        <taxon>Pseudanabaenales</taxon>
        <taxon>Pseudanabaenaceae</taxon>
        <taxon>Pseudanabaena</taxon>
        <taxon>Pseudanabaena yagii</taxon>
    </lineage>
</organism>
<dbReference type="SUPFAM" id="SSF48452">
    <property type="entry name" value="TPR-like"/>
    <property type="match status" value="1"/>
</dbReference>
<dbReference type="Gene3D" id="1.25.40.10">
    <property type="entry name" value="Tetratricopeptide repeat domain"/>
    <property type="match status" value="1"/>
</dbReference>
<evidence type="ECO:0000313" key="1">
    <source>
        <dbReference type="EMBL" id="NMF57689.1"/>
    </source>
</evidence>